<evidence type="ECO:0000313" key="3">
    <source>
        <dbReference type="EMBL" id="MCC8363088.1"/>
    </source>
</evidence>
<protein>
    <submittedName>
        <fullName evidence="3">Methyltransferase</fullName>
    </submittedName>
</protein>
<dbReference type="Proteomes" id="UP001165293">
    <property type="component" value="Unassembled WGS sequence"/>
</dbReference>
<dbReference type="GO" id="GO:0032259">
    <property type="term" value="P:methylation"/>
    <property type="evidence" value="ECO:0007669"/>
    <property type="project" value="UniProtKB-KW"/>
</dbReference>
<dbReference type="InterPro" id="IPR016980">
    <property type="entry name" value="S-AdoMet-dep_MeTrfase_Alr7345"/>
</dbReference>
<evidence type="ECO:0000256" key="2">
    <source>
        <dbReference type="SAM" id="SignalP"/>
    </source>
</evidence>
<feature type="signal peptide" evidence="2">
    <location>
        <begin position="1"/>
        <end position="25"/>
    </location>
</feature>
<organism evidence="3 4">
    <name type="scientific">Noviluteimonas lactosilytica</name>
    <dbReference type="NCBI Taxonomy" id="2888523"/>
    <lineage>
        <taxon>Bacteria</taxon>
        <taxon>Pseudomonadati</taxon>
        <taxon>Pseudomonadota</taxon>
        <taxon>Gammaproteobacteria</taxon>
        <taxon>Lysobacterales</taxon>
        <taxon>Lysobacteraceae</taxon>
        <taxon>Noviluteimonas</taxon>
    </lineage>
</organism>
<reference evidence="3" key="1">
    <citation type="submission" date="2021-10" db="EMBL/GenBank/DDBJ databases">
        <authorList>
            <person name="Lyu M."/>
            <person name="Wang X."/>
            <person name="Meng X."/>
            <person name="Xu K."/>
        </authorList>
    </citation>
    <scope>NUCLEOTIDE SEQUENCE</scope>
    <source>
        <strain evidence="3">A6</strain>
    </source>
</reference>
<keyword evidence="4" id="KW-1185">Reference proteome</keyword>
<evidence type="ECO:0000313" key="4">
    <source>
        <dbReference type="Proteomes" id="UP001165293"/>
    </source>
</evidence>
<dbReference type="InterPro" id="IPR029063">
    <property type="entry name" value="SAM-dependent_MTases_sf"/>
</dbReference>
<feature type="region of interest" description="Disordered" evidence="1">
    <location>
        <begin position="256"/>
        <end position="284"/>
    </location>
</feature>
<dbReference type="PIRSF" id="PIRSF031679">
    <property type="entry name" value="Mtase_Alr7345_prd"/>
    <property type="match status" value="1"/>
</dbReference>
<sequence>MDRRTRPAVRPLLSGLLLAALVGCASTQGSSASASASAEDGAAAASASDSSMVTNATGASLDTAIAGSWRTPAWVKRDQYRHPKETLSFFLLKPDQTVIEITPGGGWYTEILAPFLRDGGQYVAAVWDDAIPGQPKYRYDLNKRLRDKIDGNGALYGKAELRIFDARDPDFGPAGSADVVLTFRNAHNWVEDSNAQEYFDAFFKVLKPGGTLGFVDHRANAGTDLKKQIDSGYLTEALVLGYATKAGFVLDGQSEVNANPRDTKDHPNGVWTLPPTNQHDPKDDAKYQAIGESDRMTLRFKKPG</sequence>
<dbReference type="CDD" id="cd02440">
    <property type="entry name" value="AdoMet_MTases"/>
    <property type="match status" value="1"/>
</dbReference>
<name>A0ABS8JHY7_9GAMM</name>
<dbReference type="Gene3D" id="3.40.50.150">
    <property type="entry name" value="Vaccinia Virus protein VP39"/>
    <property type="match status" value="1"/>
</dbReference>
<dbReference type="RefSeq" id="WP_230526640.1">
    <property type="nucleotide sequence ID" value="NZ_JAJGAK010000001.1"/>
</dbReference>
<proteinExistence type="predicted"/>
<dbReference type="GO" id="GO:0008168">
    <property type="term" value="F:methyltransferase activity"/>
    <property type="evidence" value="ECO:0007669"/>
    <property type="project" value="UniProtKB-KW"/>
</dbReference>
<comment type="caution">
    <text evidence="3">The sequence shown here is derived from an EMBL/GenBank/DDBJ whole genome shotgun (WGS) entry which is preliminary data.</text>
</comment>
<feature type="chain" id="PRO_5045679608" evidence="2">
    <location>
        <begin position="26"/>
        <end position="304"/>
    </location>
</feature>
<dbReference type="PROSITE" id="PS51257">
    <property type="entry name" value="PROKAR_LIPOPROTEIN"/>
    <property type="match status" value="1"/>
</dbReference>
<dbReference type="EMBL" id="JAJGAK010000001">
    <property type="protein sequence ID" value="MCC8363088.1"/>
    <property type="molecule type" value="Genomic_DNA"/>
</dbReference>
<evidence type="ECO:0000256" key="1">
    <source>
        <dbReference type="SAM" id="MobiDB-lite"/>
    </source>
</evidence>
<dbReference type="SUPFAM" id="SSF53335">
    <property type="entry name" value="S-adenosyl-L-methionine-dependent methyltransferases"/>
    <property type="match status" value="1"/>
</dbReference>
<keyword evidence="3" id="KW-0808">Transferase</keyword>
<accession>A0ABS8JHY7</accession>
<keyword evidence="2" id="KW-0732">Signal</keyword>
<keyword evidence="3" id="KW-0489">Methyltransferase</keyword>
<gene>
    <name evidence="3" type="ORF">LK996_08370</name>
</gene>